<protein>
    <submittedName>
        <fullName evidence="2">Uncharacterized protein</fullName>
    </submittedName>
</protein>
<feature type="region of interest" description="Disordered" evidence="1">
    <location>
        <begin position="105"/>
        <end position="126"/>
    </location>
</feature>
<accession>A0ABS7WRL7</accession>
<dbReference type="Proteomes" id="UP000786183">
    <property type="component" value="Unassembled WGS sequence"/>
</dbReference>
<organism evidence="2 3">
    <name type="scientific">Campylobacter canadensis</name>
    <dbReference type="NCBI Taxonomy" id="449520"/>
    <lineage>
        <taxon>Bacteria</taxon>
        <taxon>Pseudomonadati</taxon>
        <taxon>Campylobacterota</taxon>
        <taxon>Epsilonproteobacteria</taxon>
        <taxon>Campylobacterales</taxon>
        <taxon>Campylobacteraceae</taxon>
        <taxon>Campylobacter</taxon>
    </lineage>
</organism>
<comment type="caution">
    <text evidence="2">The sequence shown here is derived from an EMBL/GenBank/DDBJ whole genome shotgun (WGS) entry which is preliminary data.</text>
</comment>
<proteinExistence type="predicted"/>
<feature type="non-terminal residue" evidence="2">
    <location>
        <position position="126"/>
    </location>
</feature>
<dbReference type="RefSeq" id="WP_224325198.1">
    <property type="nucleotide sequence ID" value="NZ_JACGBB010000004.1"/>
</dbReference>
<keyword evidence="3" id="KW-1185">Reference proteome</keyword>
<evidence type="ECO:0000256" key="1">
    <source>
        <dbReference type="SAM" id="MobiDB-lite"/>
    </source>
</evidence>
<sequence length="126" mass="14730">MQKQIKELNIQYQLKREDIKTKEKIQDEALQFYQNGISAINKLMDENKSFENDISANKKNIDDAEFWKKILQEQLTSTDANNEKLKKELELKAQALKDAQSKIEQAKSELDNKSQNIDALNKEIEK</sequence>
<gene>
    <name evidence="2" type="ORF">AVCANL283_02460</name>
</gene>
<reference evidence="2 3" key="1">
    <citation type="submission" date="2020-07" db="EMBL/GenBank/DDBJ databases">
        <title>Transfer of Campylobacter canadensis to the novel genus Avispirillum gen. nov., that also includes two novel species recovered from migratory waterfowl: Avispirillum anseris sp. nov. and Avispirillum brantae sp. nov.</title>
        <authorList>
            <person name="Miller W.G."/>
            <person name="Chapman M.H."/>
            <person name="Yee E."/>
            <person name="Inglis G.D."/>
        </authorList>
    </citation>
    <scope>NUCLEOTIDE SEQUENCE [LARGE SCALE GENOMIC DNA]</scope>
    <source>
        <strain evidence="2 3">L283</strain>
    </source>
</reference>
<evidence type="ECO:0000313" key="3">
    <source>
        <dbReference type="Proteomes" id="UP000786183"/>
    </source>
</evidence>
<dbReference type="EMBL" id="JACGBB010000004">
    <property type="protein sequence ID" value="MBZ7986982.1"/>
    <property type="molecule type" value="Genomic_DNA"/>
</dbReference>
<evidence type="ECO:0000313" key="2">
    <source>
        <dbReference type="EMBL" id="MBZ7986982.1"/>
    </source>
</evidence>
<name>A0ABS7WRL7_9BACT</name>